<dbReference type="InterPro" id="IPR050765">
    <property type="entry name" value="Riboflavin_Biosynth_HTPR"/>
</dbReference>
<dbReference type="InterPro" id="IPR002734">
    <property type="entry name" value="RibDG_C"/>
</dbReference>
<evidence type="ECO:0000259" key="1">
    <source>
        <dbReference type="Pfam" id="PF01872"/>
    </source>
</evidence>
<accession>A0A5C6BSE1</accession>
<dbReference type="PANTHER" id="PTHR38011:SF11">
    <property type="entry name" value="2,5-DIAMINO-6-RIBOSYLAMINO-4(3H)-PYRIMIDINONE 5'-PHOSPHATE REDUCTASE"/>
    <property type="match status" value="1"/>
</dbReference>
<reference evidence="2 3" key="1">
    <citation type="submission" date="2019-02" db="EMBL/GenBank/DDBJ databases">
        <title>Deep-cultivation of Planctomycetes and their phenomic and genomic characterization uncovers novel biology.</title>
        <authorList>
            <person name="Wiegand S."/>
            <person name="Jogler M."/>
            <person name="Boedeker C."/>
            <person name="Pinto D."/>
            <person name="Vollmers J."/>
            <person name="Rivas-Marin E."/>
            <person name="Kohn T."/>
            <person name="Peeters S.H."/>
            <person name="Heuer A."/>
            <person name="Rast P."/>
            <person name="Oberbeckmann S."/>
            <person name="Bunk B."/>
            <person name="Jeske O."/>
            <person name="Meyerdierks A."/>
            <person name="Storesund J.E."/>
            <person name="Kallscheuer N."/>
            <person name="Luecker S."/>
            <person name="Lage O.M."/>
            <person name="Pohl T."/>
            <person name="Merkel B.J."/>
            <person name="Hornburger P."/>
            <person name="Mueller R.-W."/>
            <person name="Bruemmer F."/>
            <person name="Labrenz M."/>
            <person name="Spormann A.M."/>
            <person name="Op Den Camp H."/>
            <person name="Overmann J."/>
            <person name="Amann R."/>
            <person name="Jetten M.S.M."/>
            <person name="Mascher T."/>
            <person name="Medema M.H."/>
            <person name="Devos D.P."/>
            <person name="Kaster A.-K."/>
            <person name="Ovreas L."/>
            <person name="Rohde M."/>
            <person name="Galperin M.Y."/>
            <person name="Jogler C."/>
        </authorList>
    </citation>
    <scope>NUCLEOTIDE SEQUENCE [LARGE SCALE GENOMIC DNA]</scope>
    <source>
        <strain evidence="2 3">CA54</strain>
    </source>
</reference>
<dbReference type="Gene3D" id="3.40.430.10">
    <property type="entry name" value="Dihydrofolate Reductase, subunit A"/>
    <property type="match status" value="1"/>
</dbReference>
<dbReference type="SUPFAM" id="SSF53597">
    <property type="entry name" value="Dihydrofolate reductase-like"/>
    <property type="match status" value="1"/>
</dbReference>
<dbReference type="EMBL" id="SJPP01000001">
    <property type="protein sequence ID" value="TWU13614.1"/>
    <property type="molecule type" value="Genomic_DNA"/>
</dbReference>
<dbReference type="RefSeq" id="WP_146370914.1">
    <property type="nucleotide sequence ID" value="NZ_SJPP01000001.1"/>
</dbReference>
<name>A0A5C6BSE1_9PLAN</name>
<protein>
    <recommendedName>
        <fullName evidence="1">Bacterial bifunctional deaminase-reductase C-terminal domain-containing protein</fullName>
    </recommendedName>
</protein>
<gene>
    <name evidence="2" type="ORF">CA54_24490</name>
</gene>
<dbReference type="AlphaFoldDB" id="A0A5C6BSE1"/>
<dbReference type="InterPro" id="IPR024072">
    <property type="entry name" value="DHFR-like_dom_sf"/>
</dbReference>
<dbReference type="OrthoDB" id="195113at2"/>
<keyword evidence="3" id="KW-1185">Reference proteome</keyword>
<evidence type="ECO:0000313" key="3">
    <source>
        <dbReference type="Proteomes" id="UP000320735"/>
    </source>
</evidence>
<feature type="domain" description="Bacterial bifunctional deaminase-reductase C-terminal" evidence="1">
    <location>
        <begin position="7"/>
        <end position="173"/>
    </location>
</feature>
<dbReference type="GO" id="GO:0008703">
    <property type="term" value="F:5-amino-6-(5-phosphoribosylamino)uracil reductase activity"/>
    <property type="evidence" value="ECO:0007669"/>
    <property type="project" value="InterPro"/>
</dbReference>
<organism evidence="2 3">
    <name type="scientific">Symmachiella macrocystis</name>
    <dbReference type="NCBI Taxonomy" id="2527985"/>
    <lineage>
        <taxon>Bacteria</taxon>
        <taxon>Pseudomonadati</taxon>
        <taxon>Planctomycetota</taxon>
        <taxon>Planctomycetia</taxon>
        <taxon>Planctomycetales</taxon>
        <taxon>Planctomycetaceae</taxon>
        <taxon>Symmachiella</taxon>
    </lineage>
</organism>
<dbReference type="Pfam" id="PF01872">
    <property type="entry name" value="RibD_C"/>
    <property type="match status" value="1"/>
</dbReference>
<dbReference type="GO" id="GO:0009231">
    <property type="term" value="P:riboflavin biosynthetic process"/>
    <property type="evidence" value="ECO:0007669"/>
    <property type="project" value="InterPro"/>
</dbReference>
<dbReference type="PANTHER" id="PTHR38011">
    <property type="entry name" value="DIHYDROFOLATE REDUCTASE FAMILY PROTEIN (AFU_ORTHOLOGUE AFUA_8G06820)"/>
    <property type="match status" value="1"/>
</dbReference>
<sequence length="197" mass="22395">MPLTCSVFIATSSDGFIARADDNIDWLENPAYTMSATEDFGYAEFTGSIDTLVMGRRSFEKVLTFANWPYDKLPVVVLSSRTIHIPAELQTKVRNIHQEPQELVAQLETEGRRHLYIDGGETIRRFLRAGLIADMTITRLPVLLGEGIPLFGAIDHDIRLSHEWTRTFGNGFVQTKYRIVREARGDRREEDGLGRRP</sequence>
<comment type="caution">
    <text evidence="2">The sequence shown here is derived from an EMBL/GenBank/DDBJ whole genome shotgun (WGS) entry which is preliminary data.</text>
</comment>
<evidence type="ECO:0000313" key="2">
    <source>
        <dbReference type="EMBL" id="TWU13614.1"/>
    </source>
</evidence>
<dbReference type="Proteomes" id="UP000320735">
    <property type="component" value="Unassembled WGS sequence"/>
</dbReference>
<proteinExistence type="predicted"/>